<evidence type="ECO:0000256" key="1">
    <source>
        <dbReference type="SAM" id="MobiDB-lite"/>
    </source>
</evidence>
<accession>A0A4Y2BDJ7</accession>
<evidence type="ECO:0000313" key="3">
    <source>
        <dbReference type="Proteomes" id="UP000499080"/>
    </source>
</evidence>
<organism evidence="2 3">
    <name type="scientific">Araneus ventricosus</name>
    <name type="common">Orbweaver spider</name>
    <name type="synonym">Epeira ventricosa</name>
    <dbReference type="NCBI Taxonomy" id="182803"/>
    <lineage>
        <taxon>Eukaryota</taxon>
        <taxon>Metazoa</taxon>
        <taxon>Ecdysozoa</taxon>
        <taxon>Arthropoda</taxon>
        <taxon>Chelicerata</taxon>
        <taxon>Arachnida</taxon>
        <taxon>Araneae</taxon>
        <taxon>Araneomorphae</taxon>
        <taxon>Entelegynae</taxon>
        <taxon>Araneoidea</taxon>
        <taxon>Araneidae</taxon>
        <taxon>Araneus</taxon>
    </lineage>
</organism>
<evidence type="ECO:0000313" key="2">
    <source>
        <dbReference type="EMBL" id="GBL89559.1"/>
    </source>
</evidence>
<dbReference type="Proteomes" id="UP000499080">
    <property type="component" value="Unassembled WGS sequence"/>
</dbReference>
<gene>
    <name evidence="2" type="ORF">AVEN_87888_1</name>
</gene>
<name>A0A4Y2BDJ7_ARAVE</name>
<comment type="caution">
    <text evidence="2">The sequence shown here is derived from an EMBL/GenBank/DDBJ whole genome shotgun (WGS) entry which is preliminary data.</text>
</comment>
<keyword evidence="3" id="KW-1185">Reference proteome</keyword>
<proteinExistence type="predicted"/>
<protein>
    <submittedName>
        <fullName evidence="2">Uncharacterized protein</fullName>
    </submittedName>
</protein>
<sequence length="124" mass="13965">MWTDFVYEPKLAIQRTNGELSVSRNGVFGEERLREDLERLRWQRILSEIEAVSTEKRSEDLESDVQPDKQPERCIIENPLKATAYGLADSENKGGHANTCVGDDELSNDECTGPFYGGNRDISG</sequence>
<reference evidence="2 3" key="1">
    <citation type="journal article" date="2019" name="Sci. Rep.">
        <title>Orb-weaving spider Araneus ventricosus genome elucidates the spidroin gene catalogue.</title>
        <authorList>
            <person name="Kono N."/>
            <person name="Nakamura H."/>
            <person name="Ohtoshi R."/>
            <person name="Moran D.A.P."/>
            <person name="Shinohara A."/>
            <person name="Yoshida Y."/>
            <person name="Fujiwara M."/>
            <person name="Mori M."/>
            <person name="Tomita M."/>
            <person name="Arakawa K."/>
        </authorList>
    </citation>
    <scope>NUCLEOTIDE SEQUENCE [LARGE SCALE GENOMIC DNA]</scope>
</reference>
<dbReference type="AlphaFoldDB" id="A0A4Y2BDJ7"/>
<dbReference type="EMBL" id="BGPR01000065">
    <property type="protein sequence ID" value="GBL89559.1"/>
    <property type="molecule type" value="Genomic_DNA"/>
</dbReference>
<feature type="region of interest" description="Disordered" evidence="1">
    <location>
        <begin position="94"/>
        <end position="124"/>
    </location>
</feature>